<protein>
    <submittedName>
        <fullName evidence="2">Uncharacterized protein</fullName>
    </submittedName>
</protein>
<dbReference type="Pfam" id="PF14555">
    <property type="entry name" value="UBA_4"/>
    <property type="match status" value="1"/>
</dbReference>
<evidence type="ECO:0000313" key="2">
    <source>
        <dbReference type="EMBL" id="EXJ92593.1"/>
    </source>
</evidence>
<reference evidence="2 3" key="1">
    <citation type="submission" date="2013-03" db="EMBL/GenBank/DDBJ databases">
        <title>The Genome Sequence of Capronia epimyces CBS 606.96.</title>
        <authorList>
            <consortium name="The Broad Institute Genomics Platform"/>
            <person name="Cuomo C."/>
            <person name="de Hoog S."/>
            <person name="Gorbushina A."/>
            <person name="Walker B."/>
            <person name="Young S.K."/>
            <person name="Zeng Q."/>
            <person name="Gargeya S."/>
            <person name="Fitzgerald M."/>
            <person name="Haas B."/>
            <person name="Abouelleil A."/>
            <person name="Allen A.W."/>
            <person name="Alvarado L."/>
            <person name="Arachchi H.M."/>
            <person name="Berlin A.M."/>
            <person name="Chapman S.B."/>
            <person name="Gainer-Dewar J."/>
            <person name="Goldberg J."/>
            <person name="Griggs A."/>
            <person name="Gujja S."/>
            <person name="Hansen M."/>
            <person name="Howarth C."/>
            <person name="Imamovic A."/>
            <person name="Ireland A."/>
            <person name="Larimer J."/>
            <person name="McCowan C."/>
            <person name="Murphy C."/>
            <person name="Pearson M."/>
            <person name="Poon T.W."/>
            <person name="Priest M."/>
            <person name="Roberts A."/>
            <person name="Saif S."/>
            <person name="Shea T."/>
            <person name="Sisk P."/>
            <person name="Sykes S."/>
            <person name="Wortman J."/>
            <person name="Nusbaum C."/>
            <person name="Birren B."/>
        </authorList>
    </citation>
    <scope>NUCLEOTIDE SEQUENCE [LARGE SCALE GENOMIC DNA]</scope>
    <source>
        <strain evidence="2 3">CBS 606.96</strain>
    </source>
</reference>
<name>W9YJ80_9EURO</name>
<proteinExistence type="predicted"/>
<dbReference type="Proteomes" id="UP000019478">
    <property type="component" value="Unassembled WGS sequence"/>
</dbReference>
<gene>
    <name evidence="2" type="ORF">A1O3_01145</name>
</gene>
<sequence length="588" mass="67351">MANNPNQNPNPNPGLNRRLPVARLAAYPANQQVQTAPQGAAERQHRLEALRRQLRYPHALADSTLRWHLNRTNWNVNLAARSFWEDQNNPNPNLNSQQRAPRNGVRQAVTVGRERRNMVHDRLVAERARTGALPMTYAEMALMHNDNQWGSDEVATDLVRRRGNYHDLRERVQGYRLPDLRTDMRDERLALLISITSTSSWYSARVLLERHRWDLAAAIDEWMRLGEVPAATVPKKRKRNGQHVPRYDDGGERVGDPDRPRRVLGTWFDFNTRPLPAMQASNFIDQAKSKPLSGRSKTKASVERTTAGPGSQRRVESQRAPGGTRIGVRRGHIIDEVRYEQAYVGVPDASKLRFEYIQRGLYHTRQYTGSFRIGTRNVAFRWDDTDDPRLASTTVEFDWYDASHVSKLNKWRADAFRSITAEDLRGHLVEFNKYEDAWLVEQEAMRNEEKFYEAANQDPAQQAVSDPAAYNRAATNWGPNRARAHFPVGMTQAELAQLTQAFNAQFAGRSAFVKRVERFGPDPDSFRIIRTDYVVKDLSAVGEVPRPARTDFAISQQRRRIKTLAKHFMLGGQAAQDDEDSDFDSDFD</sequence>
<dbReference type="eggNOG" id="ENOG502RAF7">
    <property type="taxonomic scope" value="Eukaryota"/>
</dbReference>
<dbReference type="OrthoDB" id="4147016at2759"/>
<dbReference type="RefSeq" id="XP_007729483.1">
    <property type="nucleotide sequence ID" value="XM_007731293.1"/>
</dbReference>
<accession>W9YJ80</accession>
<organism evidence="2 3">
    <name type="scientific">Capronia epimyces CBS 606.96</name>
    <dbReference type="NCBI Taxonomy" id="1182542"/>
    <lineage>
        <taxon>Eukaryota</taxon>
        <taxon>Fungi</taxon>
        <taxon>Dikarya</taxon>
        <taxon>Ascomycota</taxon>
        <taxon>Pezizomycotina</taxon>
        <taxon>Eurotiomycetes</taxon>
        <taxon>Chaetothyriomycetidae</taxon>
        <taxon>Chaetothyriales</taxon>
        <taxon>Herpotrichiellaceae</taxon>
        <taxon>Capronia</taxon>
    </lineage>
</organism>
<feature type="region of interest" description="Disordered" evidence="1">
    <location>
        <begin position="234"/>
        <end position="258"/>
    </location>
</feature>
<evidence type="ECO:0000256" key="1">
    <source>
        <dbReference type="SAM" id="MobiDB-lite"/>
    </source>
</evidence>
<evidence type="ECO:0000313" key="3">
    <source>
        <dbReference type="Proteomes" id="UP000019478"/>
    </source>
</evidence>
<dbReference type="AlphaFoldDB" id="W9YJ80"/>
<comment type="caution">
    <text evidence="2">The sequence shown here is derived from an EMBL/GenBank/DDBJ whole genome shotgun (WGS) entry which is preliminary data.</text>
</comment>
<dbReference type="HOGENOM" id="CLU_018493_0_0_1"/>
<dbReference type="EMBL" id="AMGY01000001">
    <property type="protein sequence ID" value="EXJ92593.1"/>
    <property type="molecule type" value="Genomic_DNA"/>
</dbReference>
<feature type="compositionally biased region" description="Basic and acidic residues" evidence="1">
    <location>
        <begin position="245"/>
        <end position="258"/>
    </location>
</feature>
<feature type="region of interest" description="Disordered" evidence="1">
    <location>
        <begin position="281"/>
        <end position="324"/>
    </location>
</feature>
<keyword evidence="3" id="KW-1185">Reference proteome</keyword>
<dbReference type="STRING" id="1182542.W9YJ80"/>
<dbReference type="GeneID" id="19165283"/>